<evidence type="ECO:0000259" key="9">
    <source>
        <dbReference type="Pfam" id="PF02771"/>
    </source>
</evidence>
<dbReference type="GO" id="GO:0050660">
    <property type="term" value="F:flavin adenine dinucleotide binding"/>
    <property type="evidence" value="ECO:0007669"/>
    <property type="project" value="InterPro"/>
</dbReference>
<evidence type="ECO:0000313" key="11">
    <source>
        <dbReference type="EMBL" id="CAL4759223.1"/>
    </source>
</evidence>
<name>A0A9P1BEH4_9DINO</name>
<evidence type="ECO:0000313" key="10">
    <source>
        <dbReference type="EMBL" id="CAI3971911.1"/>
    </source>
</evidence>
<dbReference type="CDD" id="cd09992">
    <property type="entry name" value="HDAC_classII"/>
    <property type="match status" value="1"/>
</dbReference>
<evidence type="ECO:0000256" key="2">
    <source>
        <dbReference type="ARBA" id="ARBA00009347"/>
    </source>
</evidence>
<dbReference type="InterPro" id="IPR009100">
    <property type="entry name" value="AcylCoA_DH/oxidase_NM_dom_sf"/>
</dbReference>
<evidence type="ECO:0000259" key="8">
    <source>
        <dbReference type="Pfam" id="PF02770"/>
    </source>
</evidence>
<accession>A0A9P1BEH4</accession>
<dbReference type="OrthoDB" id="9988775at2759"/>
<dbReference type="InterPro" id="IPR037069">
    <property type="entry name" value="AcylCoA_DH/ox_N_sf"/>
</dbReference>
<dbReference type="Gene3D" id="1.20.140.10">
    <property type="entry name" value="Butyryl-CoA Dehydrogenase, subunit A, domain 3"/>
    <property type="match status" value="1"/>
</dbReference>
<comment type="caution">
    <text evidence="10">The sequence shown here is derived from an EMBL/GenBank/DDBJ whole genome shotgun (WGS) entry which is preliminary data.</text>
</comment>
<dbReference type="InterPro" id="IPR013786">
    <property type="entry name" value="AcylCoA_DH/ox_N"/>
</dbReference>
<dbReference type="SUPFAM" id="SSF47203">
    <property type="entry name" value="Acyl-CoA dehydrogenase C-terminal domain-like"/>
    <property type="match status" value="1"/>
</dbReference>
<dbReference type="Gene3D" id="2.40.110.10">
    <property type="entry name" value="Butyryl-CoA Dehydrogenase, subunit A, domain 2"/>
    <property type="match status" value="1"/>
</dbReference>
<dbReference type="InterPro" id="IPR046373">
    <property type="entry name" value="Acyl-CoA_Oxase/DH_mid-dom_sf"/>
</dbReference>
<proteinExistence type="inferred from homology"/>
<keyword evidence="4 5" id="KW-0274">FAD</keyword>
<feature type="domain" description="Acyl-CoA oxidase/dehydrogenase middle" evidence="8">
    <location>
        <begin position="412"/>
        <end position="507"/>
    </location>
</feature>
<dbReference type="AlphaFoldDB" id="A0A9P1BEH4"/>
<dbReference type="Pfam" id="PF02771">
    <property type="entry name" value="Acyl-CoA_dh_N"/>
    <property type="match status" value="1"/>
</dbReference>
<dbReference type="Pfam" id="PF02770">
    <property type="entry name" value="Acyl-CoA_dh_M"/>
    <property type="match status" value="1"/>
</dbReference>
<keyword evidence="3 5" id="KW-0285">Flavoprotein</keyword>
<dbReference type="SUPFAM" id="SSF52768">
    <property type="entry name" value="Arginase/deacetylase"/>
    <property type="match status" value="1"/>
</dbReference>
<keyword evidence="12" id="KW-1185">Reference proteome</keyword>
<dbReference type="InterPro" id="IPR023696">
    <property type="entry name" value="Ureohydrolase_dom_sf"/>
</dbReference>
<evidence type="ECO:0000256" key="5">
    <source>
        <dbReference type="RuleBase" id="RU362125"/>
    </source>
</evidence>
<dbReference type="InterPro" id="IPR009075">
    <property type="entry name" value="AcylCo_DH/oxidase_C"/>
</dbReference>
<comment type="similarity">
    <text evidence="2 5">Belongs to the acyl-CoA dehydrogenase family.</text>
</comment>
<dbReference type="GO" id="GO:0003995">
    <property type="term" value="F:acyl-CoA dehydrogenase activity"/>
    <property type="evidence" value="ECO:0007669"/>
    <property type="project" value="TreeGrafter"/>
</dbReference>
<comment type="cofactor">
    <cofactor evidence="1 5">
        <name>FAD</name>
        <dbReference type="ChEBI" id="CHEBI:57692"/>
    </cofactor>
</comment>
<dbReference type="CDD" id="cd00567">
    <property type="entry name" value="ACAD"/>
    <property type="match status" value="1"/>
</dbReference>
<evidence type="ECO:0000313" key="12">
    <source>
        <dbReference type="Proteomes" id="UP001152797"/>
    </source>
</evidence>
<dbReference type="InterPro" id="IPR000286">
    <property type="entry name" value="HDACs"/>
</dbReference>
<evidence type="ECO:0000259" key="7">
    <source>
        <dbReference type="Pfam" id="PF00850"/>
    </source>
</evidence>
<feature type="domain" description="Acyl-CoA dehydrogenase/oxidase C-terminal" evidence="6">
    <location>
        <begin position="520"/>
        <end position="678"/>
    </location>
</feature>
<reference evidence="10" key="1">
    <citation type="submission" date="2022-10" db="EMBL/GenBank/DDBJ databases">
        <authorList>
            <person name="Chen Y."/>
            <person name="Dougan E. K."/>
            <person name="Chan C."/>
            <person name="Rhodes N."/>
            <person name="Thang M."/>
        </authorList>
    </citation>
    <scope>NUCLEOTIDE SEQUENCE</scope>
</reference>
<dbReference type="Gene3D" id="3.40.800.20">
    <property type="entry name" value="Histone deacetylase domain"/>
    <property type="match status" value="1"/>
</dbReference>
<dbReference type="Proteomes" id="UP001152797">
    <property type="component" value="Unassembled WGS sequence"/>
</dbReference>
<dbReference type="InterPro" id="IPR037138">
    <property type="entry name" value="His_deacetylse_dom_sf"/>
</dbReference>
<dbReference type="EMBL" id="CAMXCT030000001">
    <property type="protein sequence ID" value="CAL4759223.1"/>
    <property type="molecule type" value="Genomic_DNA"/>
</dbReference>
<reference evidence="11 12" key="2">
    <citation type="submission" date="2024-05" db="EMBL/GenBank/DDBJ databases">
        <authorList>
            <person name="Chen Y."/>
            <person name="Shah S."/>
            <person name="Dougan E. K."/>
            <person name="Thang M."/>
            <person name="Chan C."/>
        </authorList>
    </citation>
    <scope>NUCLEOTIDE SEQUENCE [LARGE SCALE GENOMIC DNA]</scope>
</reference>
<dbReference type="InterPro" id="IPR023801">
    <property type="entry name" value="His_deacetylse_dom"/>
</dbReference>
<evidence type="ECO:0000256" key="3">
    <source>
        <dbReference type="ARBA" id="ARBA00022630"/>
    </source>
</evidence>
<dbReference type="InterPro" id="IPR036250">
    <property type="entry name" value="AcylCo_DH-like_C"/>
</dbReference>
<dbReference type="Pfam" id="PF00850">
    <property type="entry name" value="Hist_deacetyl"/>
    <property type="match status" value="1"/>
</dbReference>
<dbReference type="PANTHER" id="PTHR43884:SF12">
    <property type="entry name" value="ISOVALERYL-COA DEHYDROGENASE, MITOCHONDRIAL-RELATED"/>
    <property type="match status" value="1"/>
</dbReference>
<evidence type="ECO:0000256" key="1">
    <source>
        <dbReference type="ARBA" id="ARBA00001974"/>
    </source>
</evidence>
<dbReference type="InterPro" id="IPR006091">
    <property type="entry name" value="Acyl-CoA_Oxase/DH_mid-dom"/>
</dbReference>
<dbReference type="EMBL" id="CAMXCT010000001">
    <property type="protein sequence ID" value="CAI3971911.1"/>
    <property type="molecule type" value="Genomic_DNA"/>
</dbReference>
<evidence type="ECO:0000259" key="6">
    <source>
        <dbReference type="Pfam" id="PF00441"/>
    </source>
</evidence>
<feature type="domain" description="Histone deacetylase" evidence="7">
    <location>
        <begin position="18"/>
        <end position="287"/>
    </location>
</feature>
<evidence type="ECO:0000256" key="4">
    <source>
        <dbReference type="ARBA" id="ARBA00022827"/>
    </source>
</evidence>
<dbReference type="SUPFAM" id="SSF56645">
    <property type="entry name" value="Acyl-CoA dehydrogenase NM domain-like"/>
    <property type="match status" value="1"/>
</dbReference>
<gene>
    <name evidence="10" type="ORF">C1SCF055_LOCUS501</name>
</gene>
<dbReference type="Gene3D" id="1.10.540.10">
    <property type="entry name" value="Acyl-CoA dehydrogenase/oxidase, N-terminal domain"/>
    <property type="match status" value="1"/>
</dbReference>
<keyword evidence="5" id="KW-0560">Oxidoreductase</keyword>
<sequence>MTILYASERFLAHDTGDHPECAERLVDMPSHLEDAGILDRCHRKPWEQASLERVAQVHETDYLGQLFEYASAGGGQIESDTVMSSESFDVALLAAGAACDAVRSVLHGEHRRAVCLIRPPGHHALAAGAMGFCLLNNISVAARSAIEQFDLERVLIVDWDVHHGNGTQDIFWEDPQVGFYSIHRWPFYPGTGSASETGSGDGLGTTLNIPVEYGCSRTEYIDQFRLGLEQMARKMRPQLVLVSAGFDAHLQDPIGSLGLETEDFEELTASVLDVADEYAEGRIVSLLLYSPIDFMKSDSKEALLADVNAYCEELRPSEELCYLEHQHNDQILELAKKHNLLGIPLPVKYGGRGVDSLTYARALARIGQEGTGVRTFFSGHTSIGQYPIYRYGNEAQLDHYLPKSTAGEIVLAFGLTEPDAGSNPLEMTSTYRRDGDRYLLNGVKYLISNGGVADVVVAFAYPENAEGAKRRISAFIVETAGDTLEQEDLPSKMGMFTANTGMFEMTNHPVPVENMLGEEGNGFRIAMGTLVSGRLSVAAGCLGVIEDCLTEVLNYSKTREQHGKPIAKHQLVQDHIAHIEIGRAASEAMIEKAALAKDASDANREDQDLAAEADYLVAQAKYFASNAAWDAADRAVQIYGGRGWSELYRVGRHLQDVRVCRIYEGTDEIIKLKVAAKLLGKEYTAFH</sequence>
<feature type="domain" description="Acyl-CoA dehydrogenase/oxidase N-terminal" evidence="9">
    <location>
        <begin position="298"/>
        <end position="408"/>
    </location>
</feature>
<organism evidence="10">
    <name type="scientific">Cladocopium goreaui</name>
    <dbReference type="NCBI Taxonomy" id="2562237"/>
    <lineage>
        <taxon>Eukaryota</taxon>
        <taxon>Sar</taxon>
        <taxon>Alveolata</taxon>
        <taxon>Dinophyceae</taxon>
        <taxon>Suessiales</taxon>
        <taxon>Symbiodiniaceae</taxon>
        <taxon>Cladocopium</taxon>
    </lineage>
</organism>
<dbReference type="PANTHER" id="PTHR43884">
    <property type="entry name" value="ACYL-COA DEHYDROGENASE"/>
    <property type="match status" value="1"/>
</dbReference>
<dbReference type="Pfam" id="PF00441">
    <property type="entry name" value="Acyl-CoA_dh_1"/>
    <property type="match status" value="1"/>
</dbReference>
<dbReference type="PRINTS" id="PR01270">
    <property type="entry name" value="HDASUPER"/>
</dbReference>
<dbReference type="EMBL" id="CAMXCT020000001">
    <property type="protein sequence ID" value="CAL1125286.1"/>
    <property type="molecule type" value="Genomic_DNA"/>
</dbReference>
<protein>
    <submittedName>
        <fullName evidence="11">Acyl-CoA dehydrogenase</fullName>
    </submittedName>
</protein>